<proteinExistence type="inferred from homology"/>
<evidence type="ECO:0000259" key="7">
    <source>
        <dbReference type="Pfam" id="PF01432"/>
    </source>
</evidence>
<evidence type="ECO:0000259" key="8">
    <source>
        <dbReference type="Pfam" id="PF08439"/>
    </source>
</evidence>
<comment type="cofactor">
    <cofactor evidence="6">
        <name>Zn(2+)</name>
        <dbReference type="ChEBI" id="CHEBI:29105"/>
    </cofactor>
    <text evidence="6">Binds 1 zinc ion.</text>
</comment>
<dbReference type="SUPFAM" id="SSF55486">
    <property type="entry name" value="Metalloproteases ('zincins'), catalytic domain"/>
    <property type="match status" value="1"/>
</dbReference>
<evidence type="ECO:0000313" key="9">
    <source>
        <dbReference type="EMBL" id="PIR42012.1"/>
    </source>
</evidence>
<evidence type="ECO:0000313" key="10">
    <source>
        <dbReference type="Proteomes" id="UP000230208"/>
    </source>
</evidence>
<sequence>MTNQKNDAEKIRWDLSLMYSSIDDPQIDLDVAEIVEKSKTFLISFKGKLGDALGNAIREYSEIKMFISKVNLYLFLKETENVSDPVVKAKVEKIKQILDQSCGEYLTFFSIELAVLEDEALVRLYEKSKIVEKHRPWIEHLRLFKPHFLSESVESAITKRSSFSADAWDQFFDELEADLEFDFDGLKKTLPEIIHFLTESKDTEERFKVLKIINSGLNGMFAKYSAQTLYMVTGSEAVERRERSYKHPMEKINKINRIPDVVVDALHKAVENTASPLTKRYYRLKAAHLGLKILKWSDRNAPMPFADSTYVSFDEALSIVLSAYESFSPTLARIICNLVNSKTIDAPAVKGKRGGAFNYSAVLPGNVPVSFTMLNYLGSSRDVMTMAHELGHSVHGILAGKEQGPLMFRAPIAFSETASVFGEITTFNFLRKKLIEKGDLRSLLALIMGKIDDVINTMVRQIGFSNFERRIHGIDKDFNEWKEPEKLSVKQLSEIWLETLKQLYGEDGDVFTYENTELLWSYVSHFHRPFYVYGYAFGQLLTNSLFAVQSKFGKKFEQLYLDMLKSGSTKDAVGLLKPFDLDPTNEKFWIDAINAGLGQMIEEAEELSRDMGIVV</sequence>
<dbReference type="EMBL" id="PCXP01000009">
    <property type="protein sequence ID" value="PIR42012.1"/>
    <property type="molecule type" value="Genomic_DNA"/>
</dbReference>
<dbReference type="Gene3D" id="1.10.1370.20">
    <property type="entry name" value="Oligoendopeptidase f, C-terminal domain"/>
    <property type="match status" value="1"/>
</dbReference>
<dbReference type="Pfam" id="PF01432">
    <property type="entry name" value="Peptidase_M3"/>
    <property type="match status" value="1"/>
</dbReference>
<feature type="domain" description="Oligopeptidase F N-terminal" evidence="8">
    <location>
        <begin position="112"/>
        <end position="181"/>
    </location>
</feature>
<keyword evidence="4 6" id="KW-0862">Zinc</keyword>
<evidence type="ECO:0000256" key="2">
    <source>
        <dbReference type="ARBA" id="ARBA00022723"/>
    </source>
</evidence>
<evidence type="ECO:0000256" key="6">
    <source>
        <dbReference type="RuleBase" id="RU003435"/>
    </source>
</evidence>
<keyword evidence="1 6" id="KW-0645">Protease</keyword>
<dbReference type="Proteomes" id="UP000230208">
    <property type="component" value="Unassembled WGS sequence"/>
</dbReference>
<gene>
    <name evidence="9" type="ORF">COV30_00650</name>
</gene>
<dbReference type="GO" id="GO:0046872">
    <property type="term" value="F:metal ion binding"/>
    <property type="evidence" value="ECO:0007669"/>
    <property type="project" value="UniProtKB-UniRule"/>
</dbReference>
<dbReference type="Gene3D" id="1.20.140.70">
    <property type="entry name" value="Oligopeptidase f, N-terminal domain"/>
    <property type="match status" value="1"/>
</dbReference>
<comment type="caution">
    <text evidence="9">The sequence shown here is derived from an EMBL/GenBank/DDBJ whole genome shotgun (WGS) entry which is preliminary data.</text>
</comment>
<name>A0A2H0R662_9BACT</name>
<comment type="similarity">
    <text evidence="6">Belongs to the peptidase M3 family.</text>
</comment>
<feature type="domain" description="Peptidase M3A/M3B catalytic" evidence="7">
    <location>
        <begin position="198"/>
        <end position="594"/>
    </location>
</feature>
<evidence type="ECO:0008006" key="11">
    <source>
        <dbReference type="Google" id="ProtNLM"/>
    </source>
</evidence>
<keyword evidence="2 6" id="KW-0479">Metal-binding</keyword>
<dbReference type="Pfam" id="PF08439">
    <property type="entry name" value="Peptidase_M3_N"/>
    <property type="match status" value="1"/>
</dbReference>
<dbReference type="GO" id="GO:0004222">
    <property type="term" value="F:metalloendopeptidase activity"/>
    <property type="evidence" value="ECO:0007669"/>
    <property type="project" value="InterPro"/>
</dbReference>
<evidence type="ECO:0000256" key="3">
    <source>
        <dbReference type="ARBA" id="ARBA00022801"/>
    </source>
</evidence>
<keyword evidence="5 6" id="KW-0482">Metalloprotease</keyword>
<protein>
    <recommendedName>
        <fullName evidence="11">Oligoendopeptidase F</fullName>
    </recommendedName>
</protein>
<dbReference type="InterPro" id="IPR042088">
    <property type="entry name" value="OligoPept_F_C"/>
</dbReference>
<dbReference type="InterPro" id="IPR013647">
    <property type="entry name" value="OligopepF_N_dom"/>
</dbReference>
<dbReference type="AlphaFoldDB" id="A0A2H0R662"/>
<dbReference type="InterPro" id="IPR001567">
    <property type="entry name" value="Pept_M3A_M3B_dom"/>
</dbReference>
<accession>A0A2H0R662</accession>
<evidence type="ECO:0000256" key="1">
    <source>
        <dbReference type="ARBA" id="ARBA00022670"/>
    </source>
</evidence>
<reference evidence="9 10" key="1">
    <citation type="submission" date="2017-09" db="EMBL/GenBank/DDBJ databases">
        <title>Depth-based differentiation of microbial function through sediment-hosted aquifers and enrichment of novel symbionts in the deep terrestrial subsurface.</title>
        <authorList>
            <person name="Probst A.J."/>
            <person name="Ladd B."/>
            <person name="Jarett J.K."/>
            <person name="Geller-Mcgrath D.E."/>
            <person name="Sieber C.M."/>
            <person name="Emerson J.B."/>
            <person name="Anantharaman K."/>
            <person name="Thomas B.C."/>
            <person name="Malmstrom R."/>
            <person name="Stieglmeier M."/>
            <person name="Klingl A."/>
            <person name="Woyke T."/>
            <person name="Ryan C.M."/>
            <person name="Banfield J.F."/>
        </authorList>
    </citation>
    <scope>NUCLEOTIDE SEQUENCE [LARGE SCALE GENOMIC DNA]</scope>
    <source>
        <strain evidence="9">CG10_big_fil_rev_8_21_14_0_10_37_15</strain>
    </source>
</reference>
<dbReference type="GO" id="GO:0006508">
    <property type="term" value="P:proteolysis"/>
    <property type="evidence" value="ECO:0007669"/>
    <property type="project" value="UniProtKB-KW"/>
</dbReference>
<keyword evidence="3 6" id="KW-0378">Hydrolase</keyword>
<evidence type="ECO:0000256" key="4">
    <source>
        <dbReference type="ARBA" id="ARBA00022833"/>
    </source>
</evidence>
<evidence type="ECO:0000256" key="5">
    <source>
        <dbReference type="ARBA" id="ARBA00023049"/>
    </source>
</evidence>
<organism evidence="9 10">
    <name type="scientific">Candidatus Yanofskybacteria bacterium CG10_big_fil_rev_8_21_14_0_10_37_15</name>
    <dbReference type="NCBI Taxonomy" id="1975097"/>
    <lineage>
        <taxon>Bacteria</taxon>
        <taxon>Candidatus Yanofskyibacteriota</taxon>
    </lineage>
</organism>